<dbReference type="Proteomes" id="UP000030645">
    <property type="component" value="Unassembled WGS sequence"/>
</dbReference>
<keyword evidence="3" id="KW-1185">Reference proteome</keyword>
<feature type="region of interest" description="Disordered" evidence="1">
    <location>
        <begin position="91"/>
        <end position="121"/>
    </location>
</feature>
<sequence length="220" mass="25128">MAELHCDLGGFWETLESWWSLEYHRVYFSRVLEHSRLSLVRKEAGNEQIRGDPQRGAQLGANLIVEAVGPPWKVVRDDGVRQLGEFDRIRGDPLWDGPAGGGRQPERDRGPHGGAPEVGWPIEEELRRRRAFWMADLDLDERGRQLGFFPRQMGPHRDREPSPDPEPTGGCPVRGPDPNLIGAEVKRGIRPRVQSGAFCWRREYEPKLDQGGRRREDGRI</sequence>
<reference evidence="3" key="1">
    <citation type="submission" date="2013-01" db="EMBL/GenBank/DDBJ databases">
        <title>Draft Genome Sequence of a Mulberry Tree, Morus notabilis C.K. Schneid.</title>
        <authorList>
            <person name="He N."/>
            <person name="Zhao S."/>
        </authorList>
    </citation>
    <scope>NUCLEOTIDE SEQUENCE</scope>
</reference>
<organism evidence="2 3">
    <name type="scientific">Morus notabilis</name>
    <dbReference type="NCBI Taxonomy" id="981085"/>
    <lineage>
        <taxon>Eukaryota</taxon>
        <taxon>Viridiplantae</taxon>
        <taxon>Streptophyta</taxon>
        <taxon>Embryophyta</taxon>
        <taxon>Tracheophyta</taxon>
        <taxon>Spermatophyta</taxon>
        <taxon>Magnoliopsida</taxon>
        <taxon>eudicotyledons</taxon>
        <taxon>Gunneridae</taxon>
        <taxon>Pentapetalae</taxon>
        <taxon>rosids</taxon>
        <taxon>fabids</taxon>
        <taxon>Rosales</taxon>
        <taxon>Moraceae</taxon>
        <taxon>Moreae</taxon>
        <taxon>Morus</taxon>
    </lineage>
</organism>
<proteinExistence type="predicted"/>
<gene>
    <name evidence="2" type="ORF">L484_021715</name>
</gene>
<protein>
    <submittedName>
        <fullName evidence="2">Uncharacterized protein</fullName>
    </submittedName>
</protein>
<evidence type="ECO:0000313" key="2">
    <source>
        <dbReference type="EMBL" id="EXC14219.1"/>
    </source>
</evidence>
<dbReference type="AlphaFoldDB" id="W9S477"/>
<evidence type="ECO:0000313" key="3">
    <source>
        <dbReference type="Proteomes" id="UP000030645"/>
    </source>
</evidence>
<name>W9S477_9ROSA</name>
<accession>W9S477</accession>
<feature type="region of interest" description="Disordered" evidence="1">
    <location>
        <begin position="149"/>
        <end position="182"/>
    </location>
</feature>
<evidence type="ECO:0000256" key="1">
    <source>
        <dbReference type="SAM" id="MobiDB-lite"/>
    </source>
</evidence>
<dbReference type="EMBL" id="KE345760">
    <property type="protein sequence ID" value="EXC14219.1"/>
    <property type="molecule type" value="Genomic_DNA"/>
</dbReference>